<protein>
    <submittedName>
        <fullName evidence="1">Uncharacterized protein</fullName>
    </submittedName>
</protein>
<dbReference type="Proteomes" id="UP000059672">
    <property type="component" value="Chromosome"/>
</dbReference>
<accession>A0A0X8G5Z4</accession>
<dbReference type="AlphaFoldDB" id="A0A0X8G5Z4"/>
<evidence type="ECO:0000313" key="1">
    <source>
        <dbReference type="EMBL" id="AMC10664.1"/>
    </source>
</evidence>
<dbReference type="PROSITE" id="PS51257">
    <property type="entry name" value="PROKAR_LIPOPROTEIN"/>
    <property type="match status" value="1"/>
</dbReference>
<dbReference type="KEGG" id="lut:Lupro_05140"/>
<proteinExistence type="predicted"/>
<dbReference type="OrthoDB" id="820612at2"/>
<organism evidence="1 2">
    <name type="scientific">Lutibacter profundi</name>
    <dbReference type="NCBI Taxonomy" id="1622118"/>
    <lineage>
        <taxon>Bacteria</taxon>
        <taxon>Pseudomonadati</taxon>
        <taxon>Bacteroidota</taxon>
        <taxon>Flavobacteriia</taxon>
        <taxon>Flavobacteriales</taxon>
        <taxon>Flavobacteriaceae</taxon>
        <taxon>Lutibacter</taxon>
    </lineage>
</organism>
<dbReference type="RefSeq" id="WP_068206900.1">
    <property type="nucleotide sequence ID" value="NZ_CP013355.1"/>
</dbReference>
<evidence type="ECO:0000313" key="2">
    <source>
        <dbReference type="Proteomes" id="UP000059672"/>
    </source>
</evidence>
<dbReference type="STRING" id="1622118.Lupro_05140"/>
<reference evidence="1 2" key="2">
    <citation type="journal article" date="2016" name="Int. J. Syst. Evol. Microbiol.">
        <title>Lutibacter profundi sp. nov., isolated from a deep-sea hydrothermal system on the Arctic Mid-Ocean Ridge and emended description of the genus Lutibacter.</title>
        <authorList>
            <person name="Le Moine Bauer S."/>
            <person name="Roalkvam I."/>
            <person name="Steen I.H."/>
            <person name="Dahle H."/>
        </authorList>
    </citation>
    <scope>NUCLEOTIDE SEQUENCE [LARGE SCALE GENOMIC DNA]</scope>
    <source>
        <strain evidence="1 2">LP1</strain>
    </source>
</reference>
<sequence>MKKIINKLLIIALVFSTVMSCKDPDNAIYDVFDGVSYGAVIRTLDRVSTNYNIFDLNSRFEIVVEEQDEEYGGLLDKVNVYVSYTDKTDDGVNNSKAEILLKSIAASEFTTSANGLPSTTIAATFSEALAALGFTIGDGNYNGGDEFDFRLEVVLTDGRSFSADDASGSLQGSYFKSPYAYNVGILCIPDSPITGDYVINMQDSYGDGWQGSKIVCTIDGVENYAFLPDYWSTGLGPFTDGTATITVPAGASTVVWSFVAGDWPSEVSFQIIGPNSGNVIGDFGPSPVEGELALNLCNE</sequence>
<gene>
    <name evidence="1" type="ORF">Lupro_05140</name>
</gene>
<keyword evidence="2" id="KW-1185">Reference proteome</keyword>
<reference evidence="2" key="1">
    <citation type="submission" date="2015-12" db="EMBL/GenBank/DDBJ databases">
        <title>Complete genome sequence of Lutibacter profundus strain LP1.</title>
        <authorList>
            <person name="Wissuwa J."/>
            <person name="Le Moine Bauer S."/>
            <person name="Stokke R."/>
            <person name="Dahle H."/>
            <person name="Steen I.H."/>
        </authorList>
    </citation>
    <scope>NUCLEOTIDE SEQUENCE [LARGE SCALE GENOMIC DNA]</scope>
    <source>
        <strain evidence="2">LP1</strain>
    </source>
</reference>
<dbReference type="EMBL" id="CP013355">
    <property type="protein sequence ID" value="AMC10664.1"/>
    <property type="molecule type" value="Genomic_DNA"/>
</dbReference>
<name>A0A0X8G5Z4_9FLAO</name>